<dbReference type="InterPro" id="IPR008620">
    <property type="entry name" value="FixH"/>
</dbReference>
<reference evidence="3" key="1">
    <citation type="submission" date="2016-11" db="EMBL/GenBank/DDBJ databases">
        <authorList>
            <person name="Varghese N."/>
            <person name="Submissions S."/>
        </authorList>
    </citation>
    <scope>NUCLEOTIDE SEQUENCE [LARGE SCALE GENOMIC DNA]</scope>
    <source>
        <strain evidence="3">ACAM 48</strain>
    </source>
</reference>
<name>A0A1M7LBJ4_9FLAO</name>
<evidence type="ECO:0000256" key="1">
    <source>
        <dbReference type="SAM" id="Phobius"/>
    </source>
</evidence>
<keyword evidence="1" id="KW-1133">Transmembrane helix</keyword>
<organism evidence="2 3">
    <name type="scientific">Salegentibacter salegens</name>
    <dbReference type="NCBI Taxonomy" id="143223"/>
    <lineage>
        <taxon>Bacteria</taxon>
        <taxon>Pseudomonadati</taxon>
        <taxon>Bacteroidota</taxon>
        <taxon>Flavobacteriia</taxon>
        <taxon>Flavobacteriales</taxon>
        <taxon>Flavobacteriaceae</taxon>
        <taxon>Salegentibacter</taxon>
    </lineage>
</organism>
<dbReference type="Proteomes" id="UP000190235">
    <property type="component" value="Chromosome I"/>
</dbReference>
<dbReference type="AlphaFoldDB" id="A0A1M7LBJ4"/>
<dbReference type="Pfam" id="PF05751">
    <property type="entry name" value="FixH"/>
    <property type="match status" value="1"/>
</dbReference>
<feature type="transmembrane region" description="Helical" evidence="1">
    <location>
        <begin position="12"/>
        <end position="32"/>
    </location>
</feature>
<keyword evidence="3" id="KW-1185">Reference proteome</keyword>
<dbReference type="RefSeq" id="WP_231919715.1">
    <property type="nucleotide sequence ID" value="NZ_LT670848.1"/>
</dbReference>
<proteinExistence type="predicted"/>
<protein>
    <submittedName>
        <fullName evidence="2">FixH protein</fullName>
    </submittedName>
</protein>
<keyword evidence="1" id="KW-0812">Transmembrane</keyword>
<dbReference type="EMBL" id="LT670848">
    <property type="protein sequence ID" value="SHM75525.1"/>
    <property type="molecule type" value="Genomic_DNA"/>
</dbReference>
<sequence>MGLKKEKMKINWGTGIVIGMALFISFIMYLVINMLTDTKFDHDLVTEEYYQKELHYQEEIDAENNAFSLEKNISDRRVKDGWLVEFPKNLELSKISGNLNFYRPSNAKLDFNIPLELTSHQIFIADKNLVNGRWNINIHWEYEETPYLYKNEIVY</sequence>
<evidence type="ECO:0000313" key="2">
    <source>
        <dbReference type="EMBL" id="SHM75525.1"/>
    </source>
</evidence>
<dbReference type="STRING" id="143223.SAMN05878281_1846"/>
<evidence type="ECO:0000313" key="3">
    <source>
        <dbReference type="Proteomes" id="UP000190235"/>
    </source>
</evidence>
<keyword evidence="1" id="KW-0472">Membrane</keyword>
<gene>
    <name evidence="2" type="ORF">SAMN05878281_1846</name>
</gene>
<accession>A0A1M7LBJ4</accession>